<evidence type="ECO:0000256" key="12">
    <source>
        <dbReference type="ARBA" id="ARBA00043675"/>
    </source>
</evidence>
<comment type="catalytic activity">
    <reaction evidence="13">
        <text>1D-myo-inositol 1,2,6-trisphosphate + H2O = 1D-myo-inositol 1,2-bisphosphate + phosphate</text>
        <dbReference type="Rhea" id="RHEA:77131"/>
        <dbReference type="ChEBI" id="CHEBI:15377"/>
        <dbReference type="ChEBI" id="CHEBI:43474"/>
        <dbReference type="ChEBI" id="CHEBI:195537"/>
        <dbReference type="ChEBI" id="CHEBI:195539"/>
    </reaction>
    <physiologicalReaction direction="left-to-right" evidence="13">
        <dbReference type="Rhea" id="RHEA:77132"/>
    </physiologicalReaction>
</comment>
<dbReference type="InterPro" id="IPR033379">
    <property type="entry name" value="Acid_Pase_AS"/>
</dbReference>
<evidence type="ECO:0000256" key="10">
    <source>
        <dbReference type="ARBA" id="ARBA00042300"/>
    </source>
</evidence>
<proteinExistence type="inferred from homology"/>
<evidence type="ECO:0000256" key="5">
    <source>
        <dbReference type="ARBA" id="ARBA00022525"/>
    </source>
</evidence>
<keyword evidence="6" id="KW-0378">Hydrolase</keyword>
<evidence type="ECO:0000256" key="15">
    <source>
        <dbReference type="ARBA" id="ARBA00043788"/>
    </source>
</evidence>
<dbReference type="GO" id="GO:0003993">
    <property type="term" value="F:acid phosphatase activity"/>
    <property type="evidence" value="ECO:0007669"/>
    <property type="project" value="TreeGrafter"/>
</dbReference>
<evidence type="ECO:0000256" key="7">
    <source>
        <dbReference type="ARBA" id="ARBA00023157"/>
    </source>
</evidence>
<comment type="subcellular location">
    <subcellularLocation>
        <location evidence="1">Secreted</location>
    </subcellularLocation>
</comment>
<evidence type="ECO:0000256" key="21">
    <source>
        <dbReference type="SAM" id="Phobius"/>
    </source>
</evidence>
<evidence type="ECO:0000313" key="22">
    <source>
        <dbReference type="EMBL" id="OJD23781.1"/>
    </source>
</evidence>
<comment type="caution">
    <text evidence="22">The sequence shown here is derived from an EMBL/GenBank/DDBJ whole genome shotgun (WGS) entry which is preliminary data.</text>
</comment>
<feature type="disulfide bond" evidence="19">
    <location>
        <begin position="323"/>
        <end position="341"/>
    </location>
</feature>
<dbReference type="InterPro" id="IPR016274">
    <property type="entry name" value="Histidine_acid_Pase_euk"/>
</dbReference>
<dbReference type="PROSITE" id="PS00616">
    <property type="entry name" value="HIS_ACID_PHOSPHAT_1"/>
    <property type="match status" value="1"/>
</dbReference>
<evidence type="ECO:0000256" key="14">
    <source>
        <dbReference type="ARBA" id="ARBA00043748"/>
    </source>
</evidence>
<evidence type="ECO:0000256" key="3">
    <source>
        <dbReference type="ARBA" id="ARBA00011245"/>
    </source>
</evidence>
<dbReference type="GO" id="GO:0016158">
    <property type="term" value="F:inositol hexakisphosphate 3-phosphatase activity"/>
    <property type="evidence" value="ECO:0007669"/>
    <property type="project" value="UniProtKB-EC"/>
</dbReference>
<dbReference type="EC" id="3.1.3.8" evidence="4"/>
<evidence type="ECO:0000313" key="23">
    <source>
        <dbReference type="Proteomes" id="UP000242791"/>
    </source>
</evidence>
<gene>
    <name evidence="22" type="ORF">ACJ73_04868</name>
</gene>
<comment type="catalytic activity">
    <reaction evidence="12">
        <text>1D-myo-inositol 1,2-bisphosphate + H2O = 1D-myo-inositol 2-phosphate + phosphate</text>
        <dbReference type="Rhea" id="RHEA:77135"/>
        <dbReference type="ChEBI" id="CHEBI:15377"/>
        <dbReference type="ChEBI" id="CHEBI:43474"/>
        <dbReference type="ChEBI" id="CHEBI:84142"/>
        <dbReference type="ChEBI" id="CHEBI:195539"/>
    </reaction>
    <physiologicalReaction direction="left-to-right" evidence="12">
        <dbReference type="Rhea" id="RHEA:77136"/>
    </physiologicalReaction>
</comment>
<keyword evidence="21" id="KW-1133">Transmembrane helix</keyword>
<keyword evidence="21" id="KW-0812">Transmembrane</keyword>
<evidence type="ECO:0000256" key="2">
    <source>
        <dbReference type="ARBA" id="ARBA00005375"/>
    </source>
</evidence>
<dbReference type="OrthoDB" id="6509975at2759"/>
<dbReference type="PROSITE" id="PS00778">
    <property type="entry name" value="HIS_ACID_PHOSPHAT_2"/>
    <property type="match status" value="1"/>
</dbReference>
<dbReference type="VEuPathDB" id="FungiDB:ACJ73_04868"/>
<dbReference type="PIRSF" id="PIRSF000894">
    <property type="entry name" value="Acid_phosphatase"/>
    <property type="match status" value="1"/>
</dbReference>
<comment type="similarity">
    <text evidence="2">Belongs to the histidine acid phosphatase family.</text>
</comment>
<reference evidence="22 23" key="1">
    <citation type="submission" date="2015-08" db="EMBL/GenBank/DDBJ databases">
        <title>Emmonsia species relationships and genome sequence.</title>
        <authorList>
            <person name="Cuomo C.A."/>
            <person name="Schwartz I.S."/>
            <person name="Kenyon C."/>
            <person name="De Hoog G.S."/>
            <person name="Govender N.P."/>
            <person name="Botha A."/>
            <person name="Moreno L."/>
            <person name="De Vries M."/>
            <person name="Munoz J.F."/>
            <person name="Stielow J.B."/>
        </authorList>
    </citation>
    <scope>NUCLEOTIDE SEQUENCE [LARGE SCALE GENOMIC DNA]</scope>
    <source>
        <strain evidence="22 23">EI222</strain>
    </source>
</reference>
<name>A0A1J9R819_9EURO</name>
<evidence type="ECO:0000256" key="4">
    <source>
        <dbReference type="ARBA" id="ARBA00012632"/>
    </source>
</evidence>
<dbReference type="STRING" id="1658174.A0A1J9R819"/>
<dbReference type="Proteomes" id="UP000242791">
    <property type="component" value="Unassembled WGS sequence"/>
</dbReference>
<evidence type="ECO:0000256" key="11">
    <source>
        <dbReference type="ARBA" id="ARBA00043670"/>
    </source>
</evidence>
<dbReference type="SUPFAM" id="SSF53254">
    <property type="entry name" value="Phosphoglycerate mutase-like"/>
    <property type="match status" value="1"/>
</dbReference>
<dbReference type="InterPro" id="IPR029033">
    <property type="entry name" value="His_PPase_superfam"/>
</dbReference>
<evidence type="ECO:0000256" key="19">
    <source>
        <dbReference type="PIRSR" id="PIRSR000894-2"/>
    </source>
</evidence>
<comment type="subunit">
    <text evidence="3">Monomer.</text>
</comment>
<dbReference type="PANTHER" id="PTHR20963:SF24">
    <property type="entry name" value="3-PHYTASE B"/>
    <property type="match status" value="1"/>
</dbReference>
<dbReference type="EMBL" id="LGTZ01000709">
    <property type="protein sequence ID" value="OJD23781.1"/>
    <property type="molecule type" value="Genomic_DNA"/>
</dbReference>
<evidence type="ECO:0000256" key="17">
    <source>
        <dbReference type="ARBA" id="ARBA00044262"/>
    </source>
</evidence>
<keyword evidence="5" id="KW-0964">Secreted</keyword>
<feature type="active site" description="Nucleophile" evidence="18">
    <location>
        <position position="141"/>
    </location>
</feature>
<evidence type="ECO:0000256" key="13">
    <source>
        <dbReference type="ARBA" id="ARBA00043721"/>
    </source>
</evidence>
<feature type="disulfide bond" evidence="19">
    <location>
        <begin position="130"/>
        <end position="473"/>
    </location>
</feature>
<accession>A0A1J9R819</accession>
<dbReference type="Gene3D" id="3.40.50.1240">
    <property type="entry name" value="Phosphoglycerate mutase-like"/>
    <property type="match status" value="1"/>
</dbReference>
<protein>
    <recommendedName>
        <fullName evidence="16">Phytase A</fullName>
        <ecNumber evidence="4">3.1.3.8</ecNumber>
    </recommendedName>
    <alternativeName>
        <fullName evidence="17">Histidine acid phosphatase phyA</fullName>
    </alternativeName>
    <alternativeName>
        <fullName evidence="10">Myo-inositol hexakisphosphate phosphohydrolase A</fullName>
    </alternativeName>
    <alternativeName>
        <fullName evidence="9">Myo-inositol-hexaphosphate 3-phosphohydrolase A</fullName>
    </alternativeName>
</protein>
<evidence type="ECO:0000256" key="18">
    <source>
        <dbReference type="PIRSR" id="PIRSR000894-1"/>
    </source>
</evidence>
<evidence type="ECO:0000256" key="8">
    <source>
        <dbReference type="ARBA" id="ARBA00023180"/>
    </source>
</evidence>
<keyword evidence="8" id="KW-0325">Glycoprotein</keyword>
<evidence type="ECO:0000256" key="6">
    <source>
        <dbReference type="ARBA" id="ARBA00022801"/>
    </source>
</evidence>
<keyword evidence="23" id="KW-1185">Reference proteome</keyword>
<comment type="catalytic activity">
    <reaction evidence="14">
        <text>1D-myo-inositol 1,2,4,5,6-pentakisphosphate + H2O = 1D-myo-inositol 1,2,5,6-tetrakisphosphate + phosphate</text>
        <dbReference type="Rhea" id="RHEA:77115"/>
        <dbReference type="ChEBI" id="CHEBI:15377"/>
        <dbReference type="ChEBI" id="CHEBI:43474"/>
        <dbReference type="ChEBI" id="CHEBI:57798"/>
        <dbReference type="ChEBI" id="CHEBI:195535"/>
    </reaction>
    <physiologicalReaction direction="left-to-right" evidence="14">
        <dbReference type="Rhea" id="RHEA:77116"/>
    </physiologicalReaction>
</comment>
<organism evidence="22 23">
    <name type="scientific">Blastomyces percursus</name>
    <dbReference type="NCBI Taxonomy" id="1658174"/>
    <lineage>
        <taxon>Eukaryota</taxon>
        <taxon>Fungi</taxon>
        <taxon>Dikarya</taxon>
        <taxon>Ascomycota</taxon>
        <taxon>Pezizomycotina</taxon>
        <taxon>Eurotiomycetes</taxon>
        <taxon>Eurotiomycetidae</taxon>
        <taxon>Onygenales</taxon>
        <taxon>Ajellomycetaceae</taxon>
        <taxon>Blastomyces</taxon>
    </lineage>
</organism>
<dbReference type="AlphaFoldDB" id="A0A1J9R819"/>
<keyword evidence="7 19" id="KW-1015">Disulfide bond</keyword>
<comment type="catalytic activity">
    <reaction evidence="15">
        <text>1D-myo-inositol hexakisphosphate + H2O = 1D-myo-inositol 1,2,4,5,6-pentakisphosphate + phosphate</text>
        <dbReference type="Rhea" id="RHEA:16989"/>
        <dbReference type="ChEBI" id="CHEBI:15377"/>
        <dbReference type="ChEBI" id="CHEBI:43474"/>
        <dbReference type="ChEBI" id="CHEBI:57798"/>
        <dbReference type="ChEBI" id="CHEBI:58130"/>
        <dbReference type="EC" id="3.1.3.8"/>
    </reaction>
    <physiologicalReaction direction="left-to-right" evidence="15">
        <dbReference type="Rhea" id="RHEA:16990"/>
    </physiologicalReaction>
</comment>
<evidence type="ECO:0000256" key="9">
    <source>
        <dbReference type="ARBA" id="ARBA00041857"/>
    </source>
</evidence>
<evidence type="ECO:0000256" key="1">
    <source>
        <dbReference type="ARBA" id="ARBA00004613"/>
    </source>
</evidence>
<dbReference type="CDD" id="cd07061">
    <property type="entry name" value="HP_HAP_like"/>
    <property type="match status" value="1"/>
</dbReference>
<keyword evidence="21" id="KW-0472">Membrane</keyword>
<dbReference type="GO" id="GO:0005576">
    <property type="term" value="C:extracellular region"/>
    <property type="evidence" value="ECO:0007669"/>
    <property type="project" value="UniProtKB-SubCell"/>
</dbReference>
<feature type="transmembrane region" description="Helical" evidence="21">
    <location>
        <begin position="59"/>
        <end position="80"/>
    </location>
</feature>
<dbReference type="PANTHER" id="PTHR20963">
    <property type="entry name" value="MULTIPLE INOSITOL POLYPHOSPHATE PHOSPHATASE-RELATED"/>
    <property type="match status" value="1"/>
</dbReference>
<comment type="catalytic activity">
    <reaction evidence="11">
        <text>1D-myo-inositol 1,2,5,6-tetrakisphosphate + H2O = 1D-myo-inositol 1,2,6-trisphosphate + phosphate</text>
        <dbReference type="Rhea" id="RHEA:77119"/>
        <dbReference type="ChEBI" id="CHEBI:15377"/>
        <dbReference type="ChEBI" id="CHEBI:43474"/>
        <dbReference type="ChEBI" id="CHEBI:195535"/>
        <dbReference type="ChEBI" id="CHEBI:195537"/>
    </reaction>
    <physiologicalReaction direction="left-to-right" evidence="11">
        <dbReference type="Rhea" id="RHEA:77120"/>
    </physiologicalReaction>
</comment>
<evidence type="ECO:0000256" key="16">
    <source>
        <dbReference type="ARBA" id="ARBA00044106"/>
    </source>
</evidence>
<feature type="disulfide bond" evidence="19">
    <location>
        <begin position="90"/>
        <end position="99"/>
    </location>
</feature>
<dbReference type="InterPro" id="IPR000560">
    <property type="entry name" value="His_Pase_clade-2"/>
</dbReference>
<dbReference type="Pfam" id="PF00328">
    <property type="entry name" value="His_Phos_2"/>
    <property type="match status" value="1"/>
</dbReference>
<sequence length="529" mass="58722">MVEISDQTALLACPDADGRGDQDVGPRTSTSSLDIGDSNRSRWPHFDRKHAASSLRERCVTVSVVICLMLICIVFIYTFVARNSGSDLVCSTVQKGYQCHQKYSQSWGQYSPFFSLQTISEISPQVPIGCTVTFVQVLSRHGARYPTEKKFTIYSQLIKRIQARTETYRDDFAFLETFTYPLQSEDLTSFGVSQMIDSGIKFYRRYQHLTKESKLFVRASGSPRVIVSAEKFIDGFHQEKLSDPSATDKSRKPSIGVIISEELGSNNTLDHSNCILFEEAKPGLVAQAEFMEIFAPPILKRVNSHLIGANLDITDIPYLMDLCSFHTVAITPDASTISPICTLFTDDEWTQYDYYNTLGKYYGHSTGNPLGASQGVGFVNELIARLTNTPVTDSTTVNHTLDSNPQTFPQGLSLYADFSHDNTMVSIFTALGLFNGTEPLSNTTVRSPAESKGFSAAWMVPFGARAYIEKMECDSTPVVREPLVRVLVNDRVVPLHGCKVDALGRCRLEDFVEGLSYARGGGDRGKCFI</sequence>
<evidence type="ECO:0000256" key="20">
    <source>
        <dbReference type="SAM" id="MobiDB-lite"/>
    </source>
</evidence>
<feature type="disulfide bond" evidence="19">
    <location>
        <begin position="498"/>
        <end position="506"/>
    </location>
</feature>
<feature type="region of interest" description="Disordered" evidence="20">
    <location>
        <begin position="13"/>
        <end position="36"/>
    </location>
</feature>
<feature type="active site" description="Proton donor" evidence="18">
    <location>
        <position position="421"/>
    </location>
</feature>